<dbReference type="EMBL" id="FOSJ01000025">
    <property type="protein sequence ID" value="SFK35413.1"/>
    <property type="molecule type" value="Genomic_DNA"/>
</dbReference>
<evidence type="ECO:0008006" key="3">
    <source>
        <dbReference type="Google" id="ProtNLM"/>
    </source>
</evidence>
<dbReference type="AlphaFoldDB" id="A0A1I3YUC9"/>
<evidence type="ECO:0000313" key="1">
    <source>
        <dbReference type="EMBL" id="SFK35413.1"/>
    </source>
</evidence>
<protein>
    <recommendedName>
        <fullName evidence="3">Cystine transport system permease protein</fullName>
    </recommendedName>
</protein>
<sequence>MSNNDMEFFTGKDEDAFLSAWQKQYGDLSEEEIDELYTKIAEEIDREVKAGEHELGDVFEYIGIKVGKSDYNQFHQVYLFEEEK</sequence>
<accession>A0A1I3YUC9</accession>
<organism evidence="1 2">
    <name type="scientific">Marinilactibacillus piezotolerans</name>
    <dbReference type="NCBI Taxonomy" id="258723"/>
    <lineage>
        <taxon>Bacteria</taxon>
        <taxon>Bacillati</taxon>
        <taxon>Bacillota</taxon>
        <taxon>Bacilli</taxon>
        <taxon>Lactobacillales</taxon>
        <taxon>Carnobacteriaceae</taxon>
        <taxon>Marinilactibacillus</taxon>
    </lineage>
</organism>
<reference evidence="2" key="1">
    <citation type="submission" date="2016-10" db="EMBL/GenBank/DDBJ databases">
        <authorList>
            <person name="Varghese N."/>
            <person name="Submissions S."/>
        </authorList>
    </citation>
    <scope>NUCLEOTIDE SEQUENCE [LARGE SCALE GENOMIC DNA]</scope>
    <source>
        <strain evidence="2">DSM 16108</strain>
    </source>
</reference>
<name>A0A1I3YUC9_9LACT</name>
<gene>
    <name evidence="1" type="ORF">SAMN04488569_102524</name>
</gene>
<proteinExistence type="predicted"/>
<dbReference type="RefSeq" id="WP_072693327.1">
    <property type="nucleotide sequence ID" value="NZ_FOSJ01000025.1"/>
</dbReference>
<evidence type="ECO:0000313" key="2">
    <source>
        <dbReference type="Proteomes" id="UP000199589"/>
    </source>
</evidence>
<dbReference type="Proteomes" id="UP000199589">
    <property type="component" value="Unassembled WGS sequence"/>
</dbReference>
<dbReference type="OrthoDB" id="2157603at2"/>
<keyword evidence="2" id="KW-1185">Reference proteome</keyword>